<gene>
    <name evidence="1" type="ORF">WH47_12620</name>
</gene>
<protein>
    <submittedName>
        <fullName evidence="1">Uncharacterized protein</fullName>
    </submittedName>
</protein>
<organism evidence="1 2">
    <name type="scientific">Habropoda laboriosa</name>
    <dbReference type="NCBI Taxonomy" id="597456"/>
    <lineage>
        <taxon>Eukaryota</taxon>
        <taxon>Metazoa</taxon>
        <taxon>Ecdysozoa</taxon>
        <taxon>Arthropoda</taxon>
        <taxon>Hexapoda</taxon>
        <taxon>Insecta</taxon>
        <taxon>Pterygota</taxon>
        <taxon>Neoptera</taxon>
        <taxon>Endopterygota</taxon>
        <taxon>Hymenoptera</taxon>
        <taxon>Apocrita</taxon>
        <taxon>Aculeata</taxon>
        <taxon>Apoidea</taxon>
        <taxon>Anthophila</taxon>
        <taxon>Apidae</taxon>
        <taxon>Habropoda</taxon>
    </lineage>
</organism>
<accession>A0A0L7R7G6</accession>
<dbReference type="AlphaFoldDB" id="A0A0L7R7G6"/>
<sequence>MKDEGPLQSVVYAVPIESMEHLKQGIKTACKEVRQESIKEALNRNLVRRAELGLQENGLQFEHALS</sequence>
<proteinExistence type="predicted"/>
<reference evidence="1 2" key="1">
    <citation type="submission" date="2015-07" db="EMBL/GenBank/DDBJ databases">
        <title>The genome of Habropoda laboriosa.</title>
        <authorList>
            <person name="Pan H."/>
            <person name="Kapheim K."/>
        </authorList>
    </citation>
    <scope>NUCLEOTIDE SEQUENCE [LARGE SCALE GENOMIC DNA]</scope>
    <source>
        <strain evidence="1">0110345459</strain>
    </source>
</reference>
<evidence type="ECO:0000313" key="2">
    <source>
        <dbReference type="Proteomes" id="UP000053825"/>
    </source>
</evidence>
<dbReference type="Proteomes" id="UP000053825">
    <property type="component" value="Unassembled WGS sequence"/>
</dbReference>
<name>A0A0L7R7G6_9HYME</name>
<evidence type="ECO:0000313" key="1">
    <source>
        <dbReference type="EMBL" id="KOC66815.1"/>
    </source>
</evidence>
<keyword evidence="2" id="KW-1185">Reference proteome</keyword>
<dbReference type="EMBL" id="KQ414639">
    <property type="protein sequence ID" value="KOC66815.1"/>
    <property type="molecule type" value="Genomic_DNA"/>
</dbReference>